<geneLocation type="nucleomorph" evidence="1"/>
<reference evidence="1" key="1">
    <citation type="journal article" date="2015" name="Genome Biol. Evol.">
        <title>Nucleomorph Genome Sequences of Two Chlorarachniophytes, Amorphochlora amoebiformis and Lotharella vacuolata.</title>
        <authorList>
            <person name="Suzuki S."/>
            <person name="Shirato S."/>
            <person name="Hirakawa Y."/>
            <person name="Ishida K."/>
        </authorList>
    </citation>
    <scope>NUCLEOTIDE SEQUENCE</scope>
    <source>
        <strain evidence="1">CCMP2058</strain>
    </source>
</reference>
<organism evidence="1">
    <name type="scientific">Amorphochlora amoebiformis</name>
    <dbReference type="NCBI Taxonomy" id="1561963"/>
    <lineage>
        <taxon>Eukaryota</taxon>
        <taxon>Sar</taxon>
        <taxon>Rhizaria</taxon>
        <taxon>Cercozoa</taxon>
        <taxon>Chlorarachniophyceae</taxon>
        <taxon>Amorphochlora</taxon>
    </lineage>
</organism>
<accession>A0A0H5BI18</accession>
<proteinExistence type="predicted"/>
<sequence>MSRKVLYIGYSFAIRKLHKIHFGVDNYTSLILVMKKNQYFIRRYVYKSLKKNKINKNRSIYYLIEKRLHNKNLIQLKNFNLFNSFSNKKTNLYKFYQKSNNKLSKYDLKASSTYSEILNKMKFYIDKRKRFVHLPNNNVLLI</sequence>
<name>A0A0H5BI18_9EUKA</name>
<keyword evidence="1" id="KW-0542">Nucleomorph</keyword>
<dbReference type="EMBL" id="AB996603">
    <property type="protein sequence ID" value="BAS01856.1"/>
    <property type="molecule type" value="Genomic_DNA"/>
</dbReference>
<protein>
    <submittedName>
        <fullName evidence="1">Uncharacterized protein</fullName>
    </submittedName>
</protein>
<dbReference type="AlphaFoldDB" id="A0A0H5BI18"/>
<evidence type="ECO:0000313" key="1">
    <source>
        <dbReference type="EMBL" id="BAS01856.1"/>
    </source>
</evidence>